<evidence type="ECO:0000313" key="3">
    <source>
        <dbReference type="Proteomes" id="UP000751190"/>
    </source>
</evidence>
<dbReference type="PANTHER" id="PTHR15682">
    <property type="entry name" value="UNHEALTHY RIBOSOME BIOGENESIS PROTEIN 2 HOMOLOG"/>
    <property type="match status" value="1"/>
</dbReference>
<evidence type="ECO:0000256" key="1">
    <source>
        <dbReference type="SAM" id="MobiDB-lite"/>
    </source>
</evidence>
<feature type="compositionally biased region" description="Acidic residues" evidence="1">
    <location>
        <begin position="1315"/>
        <end position="1330"/>
    </location>
</feature>
<dbReference type="Proteomes" id="UP000751190">
    <property type="component" value="Unassembled WGS sequence"/>
</dbReference>
<feature type="region of interest" description="Disordered" evidence="1">
    <location>
        <begin position="551"/>
        <end position="576"/>
    </location>
</feature>
<dbReference type="PANTHER" id="PTHR15682:SF2">
    <property type="entry name" value="UNHEALTHY RIBOSOME BIOGENESIS PROTEIN 2 HOMOLOG"/>
    <property type="match status" value="1"/>
</dbReference>
<organism evidence="2 3">
    <name type="scientific">Diacronema lutheri</name>
    <name type="common">Unicellular marine alga</name>
    <name type="synonym">Monochrysis lutheri</name>
    <dbReference type="NCBI Taxonomy" id="2081491"/>
    <lineage>
        <taxon>Eukaryota</taxon>
        <taxon>Haptista</taxon>
        <taxon>Haptophyta</taxon>
        <taxon>Pavlovophyceae</taxon>
        <taxon>Pavlovales</taxon>
        <taxon>Pavlovaceae</taxon>
        <taxon>Diacronema</taxon>
    </lineage>
</organism>
<comment type="caution">
    <text evidence="2">The sequence shown here is derived from an EMBL/GenBank/DDBJ whole genome shotgun (WGS) entry which is preliminary data.</text>
</comment>
<feature type="region of interest" description="Disordered" evidence="1">
    <location>
        <begin position="464"/>
        <end position="483"/>
    </location>
</feature>
<dbReference type="OrthoDB" id="10692859at2759"/>
<feature type="region of interest" description="Disordered" evidence="1">
    <location>
        <begin position="1276"/>
        <end position="1386"/>
    </location>
</feature>
<feature type="compositionally biased region" description="Low complexity" evidence="1">
    <location>
        <begin position="1276"/>
        <end position="1285"/>
    </location>
</feature>
<reference evidence="2" key="1">
    <citation type="submission" date="2021-05" db="EMBL/GenBank/DDBJ databases">
        <title>The genome of the haptophyte Pavlova lutheri (Diacronema luteri, Pavlovales) - a model for lipid biosynthesis in eukaryotic algae.</title>
        <authorList>
            <person name="Hulatt C.J."/>
            <person name="Posewitz M.C."/>
        </authorList>
    </citation>
    <scope>NUCLEOTIDE SEQUENCE</scope>
    <source>
        <strain evidence="2">NIVA-4/92</strain>
    </source>
</reference>
<sequence>MASPASPLADPALGVGAKLAAAHGMLDAATVPMCERAVFDWLASTLHRSIKGTAANRPADAASPARAAPAHAAPAYALPGAWMLLARLAEPPALDRLQGAISSSARLLLTAAARALEACVPGAHACSPPRDGAPARADGGGGAPLAESEAAAVRVALLDALDGALSRLFSARCALCFRPPLTSLCAFAETALDVAASARAAAEAADVALAGADVKAGVARSVDAASLAMAAAAAELSAARIAACALVAVAAATEHAPTQRVIFAAVCAHLLRPCLAVLAHAHAATEERPGGDAGEDALAVGCPLAPPLEAVGAVADAAARHGWRAVGALARAAVVASEEYADADADADGDGDGTRDGGSGGGGGGEGGTCGGGGEGGTCKDERARLHAQRGAQPQPPTRVTGAQRRRALGALARLCAARLGAVLCHPEHIHAYAQLLGANGGASGGGVGGERGGPNGEARALAGHAVSSAREGESGRVAAPAASNSDSVAARAVPRAGGAEKGAAAAAALSYERVLPEALDALAADADAADFGAADFAVVACGGAVRATRAAAPRDGRRGGSGARADGAGARDARTGGGVHGGLCCVVEWFTLAEASRRALHVALRAQRDGALGAASASMAAEPSAKRRRHAAGGAAGAADASGAASAPSLAFAMLDKTLGMCEARLALALHALSTRGAARVVDARAKGESAVRAAAACAGALVACARLLRAAARPVPLARALEHAAAAGVDCGGWAGAAALAGAAGGGLAACAYEPHSDRGGAQLERVRAHARAASRAAEWWRWHVTRARDDDGDDDDDDGALAALVGAALCAHAHALSSLCPAAIDAPPTLRTTIALVDASAHGRARASGVRARRGCTLNEAGRAALPPLARRAARALGEELLRNFGARRMLPALCSQLLVEAGGSFPETSGRVVSGVAAAGAGARGSEGASPMSAGACLSGLSWLFAALPRELRAAPRAQAKALCAAVQRAIGAGDADGVDDAPALFADVRGDGCGGNGGDHDGACASLCDLAARAPRASAREALRCAAQAVVGTAIVDGLALDAANCAHVGAASARLLPRVARAHDALARAAMDAAAAVRDGDATAEAAGSADASARAAALGAAWAACAQLWRAAHDALRCAEQLGYALPRAPAGAAGAVVSRAAADAIVKTTRRDPAAACVGAHSAPCASLRAVLDATAPRALDNGAWPCSRLVCDGFDVAVRAVFGAAHAESAPARTGHSGARTGQSGGLRSAGDAQGAREAEPLARAGGVLAVGLAQLAARRASALSVTRSCARAQQQQPPPPGAPPPRAPRASSLDAAHAHAHVEADADVEVDAEAEAEAEAEGGGGGGGGGGSGGGGGGGCGAGGALRSSPRARGGQRGRPVAVGARGAGGDDDDGGEAREALAVRVALLDVATSSLHVWLPLAPRGALASFNETVARAAVAPPPPAPTAARARSARAGPTRAAHTSARDVTLSFLCDASLAELPDAHAAATRALIALLGRTGVSALRGAGVADAHGGGGDGGDDGGLVRVVRAALGLCRRLARPLADDERVEPGVHALIGACEPPQLNFLFGALDDAGKERFRELHEAYARDGKFGGRV</sequence>
<dbReference type="InterPro" id="IPR052609">
    <property type="entry name" value="Ribosome_Biogenesis_Reg"/>
</dbReference>
<dbReference type="GO" id="GO:0042254">
    <property type="term" value="P:ribosome biogenesis"/>
    <property type="evidence" value="ECO:0007669"/>
    <property type="project" value="TreeGrafter"/>
</dbReference>
<accession>A0A8J5X3D5</accession>
<dbReference type="GO" id="GO:0005730">
    <property type="term" value="C:nucleolus"/>
    <property type="evidence" value="ECO:0007669"/>
    <property type="project" value="TreeGrafter"/>
</dbReference>
<feature type="compositionally biased region" description="Gly residues" evidence="1">
    <location>
        <begin position="1331"/>
        <end position="1354"/>
    </location>
</feature>
<feature type="region of interest" description="Disordered" evidence="1">
    <location>
        <begin position="1216"/>
        <end position="1247"/>
    </location>
</feature>
<evidence type="ECO:0000313" key="2">
    <source>
        <dbReference type="EMBL" id="KAG8458373.1"/>
    </source>
</evidence>
<feature type="region of interest" description="Disordered" evidence="1">
    <location>
        <begin position="1430"/>
        <end position="1453"/>
    </location>
</feature>
<protein>
    <submittedName>
        <fullName evidence="2">Uncharacterized protein</fullName>
    </submittedName>
</protein>
<feature type="region of interest" description="Disordered" evidence="1">
    <location>
        <begin position="343"/>
        <end position="380"/>
    </location>
</feature>
<feature type="compositionally biased region" description="Low complexity" evidence="1">
    <location>
        <begin position="1438"/>
        <end position="1453"/>
    </location>
</feature>
<feature type="compositionally biased region" description="Pro residues" evidence="1">
    <location>
        <begin position="1286"/>
        <end position="1297"/>
    </location>
</feature>
<proteinExistence type="predicted"/>
<name>A0A8J5X3D5_DIALT</name>
<dbReference type="EMBL" id="JAGTXO010000052">
    <property type="protein sequence ID" value="KAG8458373.1"/>
    <property type="molecule type" value="Genomic_DNA"/>
</dbReference>
<keyword evidence="3" id="KW-1185">Reference proteome</keyword>
<feature type="compositionally biased region" description="Gly residues" evidence="1">
    <location>
        <begin position="356"/>
        <end position="377"/>
    </location>
</feature>
<gene>
    <name evidence="2" type="ORF">KFE25_004514</name>
</gene>